<dbReference type="InterPro" id="IPR050508">
    <property type="entry name" value="Methyltransf_Superfamily"/>
</dbReference>
<protein>
    <submittedName>
        <fullName evidence="2">Methylase involved in ubiquinone/menaquinone biosynthesis</fullName>
    </submittedName>
</protein>
<dbReference type="GO" id="GO:0008168">
    <property type="term" value="F:methyltransferase activity"/>
    <property type="evidence" value="ECO:0007669"/>
    <property type="project" value="UniProtKB-KW"/>
</dbReference>
<gene>
    <name evidence="2" type="ORF">RHRU231_480079</name>
</gene>
<keyword evidence="2" id="KW-0830">Ubiquinone</keyword>
<dbReference type="EMBL" id="CCSD01000059">
    <property type="protein sequence ID" value="CDZ89532.1"/>
    <property type="molecule type" value="Genomic_DNA"/>
</dbReference>
<evidence type="ECO:0000259" key="1">
    <source>
        <dbReference type="Pfam" id="PF13649"/>
    </source>
</evidence>
<evidence type="ECO:0000313" key="2">
    <source>
        <dbReference type="EMBL" id="CDZ89532.1"/>
    </source>
</evidence>
<name>A0A098BMT7_9NOCA</name>
<keyword evidence="2" id="KW-0489">Methyltransferase</keyword>
<dbReference type="PANTHER" id="PTHR42912">
    <property type="entry name" value="METHYLTRANSFERASE"/>
    <property type="match status" value="1"/>
</dbReference>
<dbReference type="RefSeq" id="WP_308258859.1">
    <property type="nucleotide sequence ID" value="NZ_JAJNCM010000007.1"/>
</dbReference>
<dbReference type="Proteomes" id="UP000042997">
    <property type="component" value="Unassembled WGS sequence"/>
</dbReference>
<dbReference type="GO" id="GO:0032259">
    <property type="term" value="P:methylation"/>
    <property type="evidence" value="ECO:0007669"/>
    <property type="project" value="UniProtKB-KW"/>
</dbReference>
<dbReference type="AlphaFoldDB" id="A0A098BMT7"/>
<organism evidence="2 3">
    <name type="scientific">Rhodococcus ruber</name>
    <dbReference type="NCBI Taxonomy" id="1830"/>
    <lineage>
        <taxon>Bacteria</taxon>
        <taxon>Bacillati</taxon>
        <taxon>Actinomycetota</taxon>
        <taxon>Actinomycetes</taxon>
        <taxon>Mycobacteriales</taxon>
        <taxon>Nocardiaceae</taxon>
        <taxon>Rhodococcus</taxon>
    </lineage>
</organism>
<dbReference type="PANTHER" id="PTHR42912:SF93">
    <property type="entry name" value="N6-ADENOSINE-METHYLTRANSFERASE TMT1A"/>
    <property type="match status" value="1"/>
</dbReference>
<dbReference type="Gene3D" id="3.40.50.150">
    <property type="entry name" value="Vaccinia Virus protein VP39"/>
    <property type="match status" value="1"/>
</dbReference>
<dbReference type="SUPFAM" id="SSF53335">
    <property type="entry name" value="S-adenosyl-L-methionine-dependent methyltransferases"/>
    <property type="match status" value="1"/>
</dbReference>
<accession>A0A098BMT7</accession>
<sequence length="205" mass="23192">MLMNRLETRLVNSAPRRWLQRYYEVPQLRRLGARIGPAARVLELGCGSGYGTQLILDKFGASSVDAIDLDPAMIDRARRRLARSVDRVRLAQGSATDLWTAFKATDDSYDVVFDFAIIHHIPDWRAALNEVARVLKPGGLFVFDEVTAEALATRTYRLLFDHPAHDRFTAHRFVDALEDRKLRVGDRFVTRRAGHYVLGVANLSA</sequence>
<dbReference type="InterPro" id="IPR029063">
    <property type="entry name" value="SAM-dependent_MTases_sf"/>
</dbReference>
<dbReference type="CDD" id="cd02440">
    <property type="entry name" value="AdoMet_MTases"/>
    <property type="match status" value="1"/>
</dbReference>
<reference evidence="2 3" key="1">
    <citation type="journal article" date="2014" name="Genome Announc.">
        <title>Draft Genome Sequence of Propane- and Butane-Oxidizing Actinobacterium Rhodococcus ruber IEGM 231.</title>
        <authorList>
            <person name="Ivshina I.B."/>
            <person name="Kuyukina M.S."/>
            <person name="Krivoruchko A.V."/>
            <person name="Barbe V."/>
            <person name="Fischer C."/>
        </authorList>
    </citation>
    <scope>NUCLEOTIDE SEQUENCE [LARGE SCALE GENOMIC DNA]</scope>
</reference>
<keyword evidence="2" id="KW-0808">Transferase</keyword>
<proteinExistence type="predicted"/>
<dbReference type="Pfam" id="PF13649">
    <property type="entry name" value="Methyltransf_25"/>
    <property type="match status" value="1"/>
</dbReference>
<feature type="domain" description="Methyltransferase" evidence="1">
    <location>
        <begin position="41"/>
        <end position="139"/>
    </location>
</feature>
<dbReference type="InterPro" id="IPR041698">
    <property type="entry name" value="Methyltransf_25"/>
</dbReference>
<evidence type="ECO:0000313" key="3">
    <source>
        <dbReference type="Proteomes" id="UP000042997"/>
    </source>
</evidence>